<reference evidence="3" key="2">
    <citation type="submission" date="2022-10" db="EMBL/GenBank/DDBJ databases">
        <authorList>
            <consortium name="ENA_rothamsted_submissions"/>
            <consortium name="culmorum"/>
            <person name="King R."/>
        </authorList>
    </citation>
    <scope>NUCLEOTIDE SEQUENCE</scope>
</reference>
<dbReference type="Proteomes" id="UP001153737">
    <property type="component" value="Chromosome 8"/>
</dbReference>
<evidence type="ECO:0000259" key="2">
    <source>
        <dbReference type="PROSITE" id="PS50966"/>
    </source>
</evidence>
<organism evidence="3 4">
    <name type="scientific">Phaedon cochleariae</name>
    <name type="common">Mustard beetle</name>
    <dbReference type="NCBI Taxonomy" id="80249"/>
    <lineage>
        <taxon>Eukaryota</taxon>
        <taxon>Metazoa</taxon>
        <taxon>Ecdysozoa</taxon>
        <taxon>Arthropoda</taxon>
        <taxon>Hexapoda</taxon>
        <taxon>Insecta</taxon>
        <taxon>Pterygota</taxon>
        <taxon>Neoptera</taxon>
        <taxon>Endopterygota</taxon>
        <taxon>Coleoptera</taxon>
        <taxon>Polyphaga</taxon>
        <taxon>Cucujiformia</taxon>
        <taxon>Chrysomeloidea</taxon>
        <taxon>Chrysomelidae</taxon>
        <taxon>Chrysomelinae</taxon>
        <taxon>Chrysomelini</taxon>
        <taxon>Phaedon</taxon>
    </lineage>
</organism>
<evidence type="ECO:0000256" key="1">
    <source>
        <dbReference type="PROSITE-ProRule" id="PRU00325"/>
    </source>
</evidence>
<sequence length="151" mass="17461">MWQRRQGWCHCFRNKLCNRGHNTNNLVEVSIRVFKDLVLRRCKAFNTVSLVEFISLSLEDFYKEKLLRYASSRDNKLLIYFTKFCKKSVDLRGVKVSEDQFTVTSAADETLLYHTKLEVCDCPEGAGGKFCKHLCAAYDTGVPMHNVPNIK</sequence>
<dbReference type="GO" id="GO:0008270">
    <property type="term" value="F:zinc ion binding"/>
    <property type="evidence" value="ECO:0007669"/>
    <property type="project" value="UniProtKB-KW"/>
</dbReference>
<evidence type="ECO:0000313" key="4">
    <source>
        <dbReference type="Proteomes" id="UP001153737"/>
    </source>
</evidence>
<dbReference type="EMBL" id="OU896714">
    <property type="protein sequence ID" value="CAG9824549.1"/>
    <property type="molecule type" value="Genomic_DNA"/>
</dbReference>
<dbReference type="PROSITE" id="PS50966">
    <property type="entry name" value="ZF_SWIM"/>
    <property type="match status" value="1"/>
</dbReference>
<dbReference type="PANTHER" id="PTHR35385:SF2">
    <property type="entry name" value="PROTEIN B, PUTATIVE-RELATED"/>
    <property type="match status" value="1"/>
</dbReference>
<feature type="domain" description="SWIM-type" evidence="2">
    <location>
        <begin position="101"/>
        <end position="142"/>
    </location>
</feature>
<keyword evidence="1" id="KW-0863">Zinc-finger</keyword>
<keyword evidence="1" id="KW-0862">Zinc</keyword>
<keyword evidence="1" id="KW-0479">Metal-binding</keyword>
<dbReference type="AlphaFoldDB" id="A0A9N9SLT3"/>
<accession>A0A9N9SLT3</accession>
<dbReference type="InterPro" id="IPR007527">
    <property type="entry name" value="Znf_SWIM"/>
</dbReference>
<gene>
    <name evidence="3" type="ORF">PHAECO_LOCUS12106</name>
</gene>
<dbReference type="OrthoDB" id="6771815at2759"/>
<dbReference type="PANTHER" id="PTHR35385">
    <property type="entry name" value="PROTEIN B, PUTATIVE-RELATED-RELATED"/>
    <property type="match status" value="1"/>
</dbReference>
<evidence type="ECO:0000313" key="3">
    <source>
        <dbReference type="EMBL" id="CAG9824549.1"/>
    </source>
</evidence>
<protein>
    <recommendedName>
        <fullName evidence="2">SWIM-type domain-containing protein</fullName>
    </recommendedName>
</protein>
<proteinExistence type="predicted"/>
<name>A0A9N9SLT3_PHACE</name>
<reference evidence="3" key="1">
    <citation type="submission" date="2022-01" db="EMBL/GenBank/DDBJ databases">
        <authorList>
            <person name="King R."/>
        </authorList>
    </citation>
    <scope>NUCLEOTIDE SEQUENCE</scope>
</reference>
<keyword evidence="4" id="KW-1185">Reference proteome</keyword>